<dbReference type="SMART" id="SM00174">
    <property type="entry name" value="RHO"/>
    <property type="match status" value="1"/>
</dbReference>
<dbReference type="GO" id="GO:0005525">
    <property type="term" value="F:GTP binding"/>
    <property type="evidence" value="ECO:0000318"/>
    <property type="project" value="GO_Central"/>
</dbReference>
<dbReference type="OrthoDB" id="9989112at2759"/>
<dbReference type="SMART" id="SM00175">
    <property type="entry name" value="RAB"/>
    <property type="match status" value="1"/>
</dbReference>
<dbReference type="PROSITE" id="PS51421">
    <property type="entry name" value="RAS"/>
    <property type="match status" value="1"/>
</dbReference>
<dbReference type="NCBIfam" id="TIGR00231">
    <property type="entry name" value="small_GTP"/>
    <property type="match status" value="1"/>
</dbReference>
<dbReference type="EnsemblMetazoa" id="XM_030983269">
    <property type="protein sequence ID" value="XP_030839129"/>
    <property type="gene ID" value="LOC580684"/>
</dbReference>
<dbReference type="InterPro" id="IPR005225">
    <property type="entry name" value="Small_GTP-bd"/>
</dbReference>
<reference evidence="10" key="1">
    <citation type="submission" date="2015-02" db="EMBL/GenBank/DDBJ databases">
        <title>Genome sequencing for Strongylocentrotus purpuratus.</title>
        <authorList>
            <person name="Murali S."/>
            <person name="Liu Y."/>
            <person name="Vee V."/>
            <person name="English A."/>
            <person name="Wang M."/>
            <person name="Skinner E."/>
            <person name="Han Y."/>
            <person name="Muzny D.M."/>
            <person name="Worley K.C."/>
            <person name="Gibbs R.A."/>
        </authorList>
    </citation>
    <scope>NUCLEOTIDE SEQUENCE</scope>
</reference>
<evidence type="ECO:0000256" key="4">
    <source>
        <dbReference type="ARBA" id="ARBA00023134"/>
    </source>
</evidence>
<dbReference type="GO" id="GO:0016192">
    <property type="term" value="P:vesicle-mediated transport"/>
    <property type="evidence" value="ECO:0000318"/>
    <property type="project" value="GO_Central"/>
</dbReference>
<dbReference type="InterPro" id="IPR027417">
    <property type="entry name" value="P-loop_NTPase"/>
</dbReference>
<feature type="region of interest" description="Disordered" evidence="8">
    <location>
        <begin position="186"/>
        <end position="218"/>
    </location>
</feature>
<organism evidence="9 10">
    <name type="scientific">Strongylocentrotus purpuratus</name>
    <name type="common">Purple sea urchin</name>
    <dbReference type="NCBI Taxonomy" id="7668"/>
    <lineage>
        <taxon>Eukaryota</taxon>
        <taxon>Metazoa</taxon>
        <taxon>Echinodermata</taxon>
        <taxon>Eleutherozoa</taxon>
        <taxon>Echinozoa</taxon>
        <taxon>Echinoidea</taxon>
        <taxon>Euechinoidea</taxon>
        <taxon>Echinacea</taxon>
        <taxon>Camarodonta</taxon>
        <taxon>Echinidea</taxon>
        <taxon>Strongylocentrotidae</taxon>
        <taxon>Strongylocentrotus</taxon>
    </lineage>
</organism>
<dbReference type="PRINTS" id="PR00449">
    <property type="entry name" value="RASTRNSFRMNG"/>
</dbReference>
<dbReference type="SMART" id="SM00176">
    <property type="entry name" value="RAN"/>
    <property type="match status" value="1"/>
</dbReference>
<dbReference type="OMA" id="TPERACC"/>
<dbReference type="GO" id="GO:0003924">
    <property type="term" value="F:GTPase activity"/>
    <property type="evidence" value="ECO:0000318"/>
    <property type="project" value="GO_Central"/>
</dbReference>
<evidence type="ECO:0000256" key="6">
    <source>
        <dbReference type="ARBA" id="ARBA00023288"/>
    </source>
</evidence>
<keyword evidence="3" id="KW-0547">Nucleotide-binding</keyword>
<dbReference type="SMART" id="SM00173">
    <property type="entry name" value="RAS"/>
    <property type="match status" value="1"/>
</dbReference>
<evidence type="ECO:0000256" key="7">
    <source>
        <dbReference type="ARBA" id="ARBA00023289"/>
    </source>
</evidence>
<dbReference type="PROSITE" id="PS51419">
    <property type="entry name" value="RAB"/>
    <property type="match status" value="1"/>
</dbReference>
<dbReference type="Gene3D" id="3.40.50.300">
    <property type="entry name" value="P-loop containing nucleotide triphosphate hydrolases"/>
    <property type="match status" value="1"/>
</dbReference>
<comment type="similarity">
    <text evidence="2">Belongs to the small GTPase superfamily. Rab family.</text>
</comment>
<dbReference type="InterPro" id="IPR001806">
    <property type="entry name" value="Small_GTPase"/>
</dbReference>
<evidence type="ECO:0000313" key="10">
    <source>
        <dbReference type="Proteomes" id="UP000007110"/>
    </source>
</evidence>
<evidence type="ECO:0000256" key="2">
    <source>
        <dbReference type="ARBA" id="ARBA00006270"/>
    </source>
</evidence>
<accession>A0A7M7NNG3</accession>
<dbReference type="InParanoid" id="A0A7M7NNG3"/>
<sequence length="218" mass="23998">MGSSERAPIEREISGSSYKILLIGGSGVGKTCLLRRYVEGEFPLNSKATLGLDFKIRTLIVDTDEIRLQLWDTSGQERFRSMTQAYYRGAAGIVIVYDVTAEDSFTTLTDWLGDVSMYAPEGVKMVLIGNKSDADEDERVISQQAGEEFAKEHGLKYFETSAVTNQNVAEAFEHLAKLLLEKENKQQTSNGIGEQKSTDAPLTKGLTPKIKAKSSCPC</sequence>
<dbReference type="InterPro" id="IPR050305">
    <property type="entry name" value="Small_GTPase_Rab"/>
</dbReference>
<dbReference type="SUPFAM" id="SSF52540">
    <property type="entry name" value="P-loop containing nucleoside triphosphate hydrolases"/>
    <property type="match status" value="1"/>
</dbReference>
<name>A0A7M7NNG3_STRPU</name>
<dbReference type="AlphaFoldDB" id="A0A7M7NNG3"/>
<keyword evidence="5" id="KW-0472">Membrane</keyword>
<dbReference type="GO" id="GO:0012505">
    <property type="term" value="C:endomembrane system"/>
    <property type="evidence" value="ECO:0007669"/>
    <property type="project" value="UniProtKB-SubCell"/>
</dbReference>
<keyword evidence="6" id="KW-0449">Lipoprotein</keyword>
<protein>
    <submittedName>
        <fullName evidence="9">Uncharacterized protein</fullName>
    </submittedName>
</protein>
<evidence type="ECO:0000256" key="8">
    <source>
        <dbReference type="SAM" id="MobiDB-lite"/>
    </source>
</evidence>
<dbReference type="Pfam" id="PF00071">
    <property type="entry name" value="Ras"/>
    <property type="match status" value="1"/>
</dbReference>
<reference evidence="9" key="2">
    <citation type="submission" date="2021-01" db="UniProtKB">
        <authorList>
            <consortium name="EnsemblMetazoa"/>
        </authorList>
    </citation>
    <scope>IDENTIFICATION</scope>
</reference>
<dbReference type="CDD" id="cd00154">
    <property type="entry name" value="Rab"/>
    <property type="match status" value="1"/>
</dbReference>
<evidence type="ECO:0000256" key="3">
    <source>
        <dbReference type="ARBA" id="ARBA00022741"/>
    </source>
</evidence>
<keyword evidence="4" id="KW-0342">GTP-binding</keyword>
<evidence type="ECO:0000256" key="1">
    <source>
        <dbReference type="ARBA" id="ARBA00004308"/>
    </source>
</evidence>
<dbReference type="PANTHER" id="PTHR47980">
    <property type="entry name" value="LD44762P"/>
    <property type="match status" value="1"/>
</dbReference>
<dbReference type="RefSeq" id="XP_030839129.1">
    <property type="nucleotide sequence ID" value="XM_030983269.1"/>
</dbReference>
<dbReference type="FunFam" id="3.40.50.300:FF:000586">
    <property type="entry name" value="Rab family GTPase"/>
    <property type="match status" value="1"/>
</dbReference>
<dbReference type="Proteomes" id="UP000007110">
    <property type="component" value="Unassembled WGS sequence"/>
</dbReference>
<dbReference type="KEGG" id="spu:580684"/>
<proteinExistence type="inferred from homology"/>
<dbReference type="GeneID" id="580684"/>
<dbReference type="PROSITE" id="PS51420">
    <property type="entry name" value="RHO"/>
    <property type="match status" value="1"/>
</dbReference>
<keyword evidence="10" id="KW-1185">Reference proteome</keyword>
<dbReference type="SMART" id="SM00177">
    <property type="entry name" value="ARF"/>
    <property type="match status" value="1"/>
</dbReference>
<evidence type="ECO:0000313" key="9">
    <source>
        <dbReference type="EnsemblMetazoa" id="XP_030839129"/>
    </source>
</evidence>
<keyword evidence="7" id="KW-0636">Prenylation</keyword>
<comment type="subcellular location">
    <subcellularLocation>
        <location evidence="1">Endomembrane system</location>
    </subcellularLocation>
</comment>
<evidence type="ECO:0000256" key="5">
    <source>
        <dbReference type="ARBA" id="ARBA00023136"/>
    </source>
</evidence>